<evidence type="ECO:0000313" key="11">
    <source>
        <dbReference type="EMBL" id="SIS46964.1"/>
    </source>
</evidence>
<sequence length="448" mass="46508">MSSSEAPQPLLSRPRGALKGTLTVPGDKSISHRALMFGALALGETTVEGLLEGEDVLRTAQAMRQLGATVERLGEGSWRLQGRGVGGLCEPDDVLDMGNSGTGARLLMGLLATHPFTSVLTGDASLRKRPMARVTVPLSHFGATFTGRSGGRLPLAVTGTATPVPQTYELPVASAQVKSAVLLAGLNTPGITTVIEPEATRDHSELMLRAFGADLTVSVRDDGARVITLVGQPELTGRAVKVPGDPSSAAFPVVAALIVPGSHIVVRNVGMNPLRTGLFTTLLEMGADLKLVNEREEAGEPVADLEVRYSALKGVTVPPERAPSMIDEYPILSVAAACASGETRMVGLAELRVKESDRLAAMADGLKACGADTDVAENDTLVVRGTGQPPRGGAMIPVNLDHRIGMSYLVLGMTTAEAVGIDDASAIATSFPGFADMMIELGADIHGA</sequence>
<gene>
    <name evidence="8" type="primary">aroA</name>
    <name evidence="11" type="ORF">SAMN05421779_10293</name>
</gene>
<feature type="binding site" evidence="8">
    <location>
        <position position="129"/>
    </location>
    <ligand>
        <name>phosphoenolpyruvate</name>
        <dbReference type="ChEBI" id="CHEBI:58702"/>
    </ligand>
</feature>
<keyword evidence="6 8" id="KW-0057">Aromatic amino acid biosynthesis</keyword>
<comment type="catalytic activity">
    <reaction evidence="7">
        <text>3-phosphoshikimate + phosphoenolpyruvate = 5-O-(1-carboxyvinyl)-3-phosphoshikimate + phosphate</text>
        <dbReference type="Rhea" id="RHEA:21256"/>
        <dbReference type="ChEBI" id="CHEBI:43474"/>
        <dbReference type="ChEBI" id="CHEBI:57701"/>
        <dbReference type="ChEBI" id="CHEBI:58702"/>
        <dbReference type="ChEBI" id="CHEBI:145989"/>
        <dbReference type="EC" id="2.5.1.19"/>
    </reaction>
    <physiologicalReaction direction="left-to-right" evidence="7">
        <dbReference type="Rhea" id="RHEA:21257"/>
    </physiologicalReaction>
</comment>
<comment type="similarity">
    <text evidence="2 8">Belongs to the EPSP synthase family.</text>
</comment>
<comment type="caution">
    <text evidence="8">Lacks conserved residue(s) required for the propagation of feature annotation.</text>
</comment>
<comment type="pathway">
    <text evidence="1 8">Metabolic intermediate biosynthesis; chorismate biosynthesis; chorismate from D-erythrose 4-phosphate and phosphoenolpyruvate: step 6/7.</text>
</comment>
<feature type="active site" description="Proton acceptor" evidence="8">
    <location>
        <position position="327"/>
    </location>
</feature>
<dbReference type="GO" id="GO:0009423">
    <property type="term" value="P:chorismate biosynthetic process"/>
    <property type="evidence" value="ECO:0007669"/>
    <property type="project" value="UniProtKB-UniRule"/>
</dbReference>
<evidence type="ECO:0000256" key="1">
    <source>
        <dbReference type="ARBA" id="ARBA00004811"/>
    </source>
</evidence>
<dbReference type="Gene3D" id="3.65.10.10">
    <property type="entry name" value="Enolpyruvate transferase domain"/>
    <property type="match status" value="2"/>
</dbReference>
<dbReference type="GO" id="GO:0003866">
    <property type="term" value="F:3-phosphoshikimate 1-carboxyvinyltransferase activity"/>
    <property type="evidence" value="ECO:0007669"/>
    <property type="project" value="UniProtKB-UniRule"/>
</dbReference>
<evidence type="ECO:0000256" key="7">
    <source>
        <dbReference type="ARBA" id="ARBA00044633"/>
    </source>
</evidence>
<feature type="binding site" evidence="8">
    <location>
        <position position="28"/>
    </location>
    <ligand>
        <name>phosphoenolpyruvate</name>
        <dbReference type="ChEBI" id="CHEBI:58702"/>
    </ligand>
</feature>
<dbReference type="PANTHER" id="PTHR21090:SF5">
    <property type="entry name" value="PENTAFUNCTIONAL AROM POLYPEPTIDE"/>
    <property type="match status" value="1"/>
</dbReference>
<keyword evidence="12" id="KW-1185">Reference proteome</keyword>
<dbReference type="HAMAP" id="MF_00210">
    <property type="entry name" value="EPSP_synth"/>
    <property type="match status" value="1"/>
</dbReference>
<dbReference type="PANTHER" id="PTHR21090">
    <property type="entry name" value="AROM/DEHYDROQUINATE SYNTHASE"/>
    <property type="match status" value="1"/>
</dbReference>
<feature type="region of interest" description="Disordered" evidence="9">
    <location>
        <begin position="1"/>
        <end position="24"/>
    </location>
</feature>
<evidence type="ECO:0000256" key="6">
    <source>
        <dbReference type="ARBA" id="ARBA00023141"/>
    </source>
</evidence>
<proteinExistence type="inferred from homology"/>
<evidence type="ECO:0000256" key="5">
    <source>
        <dbReference type="ARBA" id="ARBA00022679"/>
    </source>
</evidence>
<comment type="subcellular location">
    <subcellularLocation>
        <location evidence="8">Cytoplasm</location>
    </subcellularLocation>
</comment>
<dbReference type="EMBL" id="FTOA01000002">
    <property type="protein sequence ID" value="SIS46964.1"/>
    <property type="molecule type" value="Genomic_DNA"/>
</dbReference>
<feature type="binding site" evidence="8">
    <location>
        <position position="29"/>
    </location>
    <ligand>
        <name>3-phosphoshikimate</name>
        <dbReference type="ChEBI" id="CHEBI:145989"/>
    </ligand>
</feature>
<dbReference type="PROSITE" id="PS00885">
    <property type="entry name" value="EPSP_SYNTHASE_2"/>
    <property type="match status" value="1"/>
</dbReference>
<feature type="binding site" evidence="8">
    <location>
        <position position="403"/>
    </location>
    <ligand>
        <name>phosphoenolpyruvate</name>
        <dbReference type="ChEBI" id="CHEBI:58702"/>
    </ligand>
</feature>
<protein>
    <recommendedName>
        <fullName evidence="8">3-phosphoshikimate 1-carboxyvinyltransferase</fullName>
        <ecNumber evidence="8">2.5.1.19</ecNumber>
    </recommendedName>
    <alternativeName>
        <fullName evidence="8">5-enolpyruvylshikimate-3-phosphate synthase</fullName>
        <shortName evidence="8">EPSP synthase</shortName>
        <shortName evidence="8">EPSPS</shortName>
    </alternativeName>
</protein>
<dbReference type="GO" id="GO:0009073">
    <property type="term" value="P:aromatic amino acid family biosynthetic process"/>
    <property type="evidence" value="ECO:0007669"/>
    <property type="project" value="UniProtKB-KW"/>
</dbReference>
<feature type="binding site" evidence="8">
    <location>
        <position position="174"/>
    </location>
    <ligand>
        <name>3-phosphoshikimate</name>
        <dbReference type="ChEBI" id="CHEBI:145989"/>
    </ligand>
</feature>
<feature type="binding site" evidence="8">
    <location>
        <position position="28"/>
    </location>
    <ligand>
        <name>3-phosphoshikimate</name>
        <dbReference type="ChEBI" id="CHEBI:145989"/>
    </ligand>
</feature>
<dbReference type="FunFam" id="3.65.10.10:FF:000005">
    <property type="entry name" value="3-phosphoshikimate 1-carboxyvinyltransferase"/>
    <property type="match status" value="1"/>
</dbReference>
<dbReference type="InterPro" id="IPR036968">
    <property type="entry name" value="Enolpyruvate_Tfrase_sf"/>
</dbReference>
<dbReference type="GO" id="GO:0008652">
    <property type="term" value="P:amino acid biosynthetic process"/>
    <property type="evidence" value="ECO:0007669"/>
    <property type="project" value="UniProtKB-KW"/>
</dbReference>
<name>A0A1N7JCG0_9PROT</name>
<reference evidence="11 12" key="1">
    <citation type="submission" date="2017-01" db="EMBL/GenBank/DDBJ databases">
        <authorList>
            <person name="Mah S.A."/>
            <person name="Swanson W.J."/>
            <person name="Moy G.W."/>
            <person name="Vacquier V.D."/>
        </authorList>
    </citation>
    <scope>NUCLEOTIDE SEQUENCE [LARGE SCALE GENOMIC DNA]</scope>
    <source>
        <strain evidence="11 12">DSM 11589</strain>
    </source>
</reference>
<feature type="binding site" evidence="8">
    <location>
        <position position="101"/>
    </location>
    <ligand>
        <name>phosphoenolpyruvate</name>
        <dbReference type="ChEBI" id="CHEBI:58702"/>
    </ligand>
</feature>
<keyword evidence="3 8" id="KW-0963">Cytoplasm</keyword>
<dbReference type="SUPFAM" id="SSF55205">
    <property type="entry name" value="EPT/RTPC-like"/>
    <property type="match status" value="1"/>
</dbReference>
<dbReference type="InterPro" id="IPR023193">
    <property type="entry name" value="EPSP_synthase_CS"/>
</dbReference>
<dbReference type="CDD" id="cd01556">
    <property type="entry name" value="EPSP_synthase"/>
    <property type="match status" value="1"/>
</dbReference>
<evidence type="ECO:0000256" key="2">
    <source>
        <dbReference type="ARBA" id="ARBA00009948"/>
    </source>
</evidence>
<organism evidence="11 12">
    <name type="scientific">Insolitispirillum peregrinum</name>
    <dbReference type="NCBI Taxonomy" id="80876"/>
    <lineage>
        <taxon>Bacteria</taxon>
        <taxon>Pseudomonadati</taxon>
        <taxon>Pseudomonadota</taxon>
        <taxon>Alphaproteobacteria</taxon>
        <taxon>Rhodospirillales</taxon>
        <taxon>Novispirillaceae</taxon>
        <taxon>Insolitispirillum</taxon>
    </lineage>
</organism>
<evidence type="ECO:0000313" key="12">
    <source>
        <dbReference type="Proteomes" id="UP000185678"/>
    </source>
</evidence>
<feature type="binding site" evidence="8">
    <location>
        <position position="358"/>
    </location>
    <ligand>
        <name>phosphoenolpyruvate</name>
        <dbReference type="ChEBI" id="CHEBI:58702"/>
    </ligand>
</feature>
<dbReference type="PIRSF" id="PIRSF000505">
    <property type="entry name" value="EPSPS"/>
    <property type="match status" value="1"/>
</dbReference>
<feature type="binding site" evidence="8">
    <location>
        <position position="176"/>
    </location>
    <ligand>
        <name>phosphoenolpyruvate</name>
        <dbReference type="ChEBI" id="CHEBI:58702"/>
    </ligand>
</feature>
<dbReference type="NCBIfam" id="TIGR01356">
    <property type="entry name" value="aroA"/>
    <property type="match status" value="1"/>
</dbReference>
<feature type="binding site" evidence="8">
    <location>
        <position position="327"/>
    </location>
    <ligand>
        <name>3-phosphoshikimate</name>
        <dbReference type="ChEBI" id="CHEBI:145989"/>
    </ligand>
</feature>
<dbReference type="PROSITE" id="PS00104">
    <property type="entry name" value="EPSP_SYNTHASE_1"/>
    <property type="match status" value="1"/>
</dbReference>
<keyword evidence="4 8" id="KW-0028">Amino-acid biosynthesis</keyword>
<evidence type="ECO:0000256" key="4">
    <source>
        <dbReference type="ARBA" id="ARBA00022605"/>
    </source>
</evidence>
<dbReference type="OrthoDB" id="9809920at2"/>
<feature type="binding site" evidence="8">
    <location>
        <position position="354"/>
    </location>
    <ligand>
        <name>3-phosphoshikimate</name>
        <dbReference type="ChEBI" id="CHEBI:145989"/>
    </ligand>
</feature>
<comment type="function">
    <text evidence="8">Catalyzes the transfer of the enolpyruvyl moiety of phosphoenolpyruvate (PEP) to the 5-hydroxyl of shikimate-3-phosphate (S3P) to produce enolpyruvyl shikimate-3-phosphate and inorganic phosphate.</text>
</comment>
<feature type="binding site" evidence="8">
    <location>
        <position position="176"/>
    </location>
    <ligand>
        <name>3-phosphoshikimate</name>
        <dbReference type="ChEBI" id="CHEBI:145989"/>
    </ligand>
</feature>
<evidence type="ECO:0000256" key="8">
    <source>
        <dbReference type="HAMAP-Rule" id="MF_00210"/>
    </source>
</evidence>
<dbReference type="STRING" id="80876.SAMN05421779_10293"/>
<keyword evidence="5 8" id="KW-0808">Transferase</keyword>
<dbReference type="Pfam" id="PF00275">
    <property type="entry name" value="EPSP_synthase"/>
    <property type="match status" value="1"/>
</dbReference>
<evidence type="ECO:0000259" key="10">
    <source>
        <dbReference type="Pfam" id="PF00275"/>
    </source>
</evidence>
<evidence type="ECO:0000256" key="9">
    <source>
        <dbReference type="SAM" id="MobiDB-lite"/>
    </source>
</evidence>
<comment type="subunit">
    <text evidence="8">Monomer.</text>
</comment>
<dbReference type="GO" id="GO:0005737">
    <property type="term" value="C:cytoplasm"/>
    <property type="evidence" value="ECO:0007669"/>
    <property type="project" value="UniProtKB-SubCell"/>
</dbReference>
<accession>A0A1N7JCG0</accession>
<dbReference type="Proteomes" id="UP000185678">
    <property type="component" value="Unassembled WGS sequence"/>
</dbReference>
<dbReference type="AlphaFoldDB" id="A0A1N7JCG0"/>
<dbReference type="InterPro" id="IPR006264">
    <property type="entry name" value="EPSP_synthase"/>
</dbReference>
<dbReference type="UniPathway" id="UPA00053">
    <property type="reaction ID" value="UER00089"/>
</dbReference>
<dbReference type="InterPro" id="IPR013792">
    <property type="entry name" value="RNA3'P_cycl/enolpyr_Trfase_a/b"/>
</dbReference>
<feature type="domain" description="Enolpyruvate transferase" evidence="10">
    <location>
        <begin position="14"/>
        <end position="437"/>
    </location>
</feature>
<dbReference type="EC" id="2.5.1.19" evidence="8"/>
<feature type="binding site" evidence="8">
    <location>
        <position position="33"/>
    </location>
    <ligand>
        <name>3-phosphoshikimate</name>
        <dbReference type="ChEBI" id="CHEBI:145989"/>
    </ligand>
</feature>
<evidence type="ECO:0000256" key="3">
    <source>
        <dbReference type="ARBA" id="ARBA00022490"/>
    </source>
</evidence>
<dbReference type="InterPro" id="IPR001986">
    <property type="entry name" value="Enolpyruvate_Tfrase_dom"/>
</dbReference>
<dbReference type="RefSeq" id="WP_076399591.1">
    <property type="nucleotide sequence ID" value="NZ_FTOA01000002.1"/>
</dbReference>